<sequence>MVPALGSRPVLARHRRSSADVASLLHALSQYLWERFRERATVADLDEAISLTTYVLELRLPGHPDYTISHEQLALFVGERVRQLERGSSLDRPVTLGRAVDNLRVLANYFRTSYRNQHATVDLNEAIKLYRYILQFYLISHPDRASSLHDLALCLADLFRHQHVAADLDEAIVLEQEALQLLIPDDPGYNISLYNLTACLHMKISPQVVTTSSHPPGVIHFDIEQVIRHFTFETLKTMPTRLLHTPTGVLCNRDVQISHFMRSQQCRQLLSSCKARTADQQIECIRTALSRYFQFVTLSHHWGEGEPLLRDVEGQSIYGMSTKMGFGKLQAFCVTACGRGYLWAWSDTCCIDKDSSAELQEAIGSMFSWYRRSALTIVYLSDVPDTSSFGSSKWFGRGWTLQELLAPSTVLFYTQNWSLYKNFTCRNHKTNVAVLEELERATGIEARFLTNFSPGMDDARSRLQWASSRRTTRPEDIAYSLFGIFDLHLPVLYGESTGKALGRLLAEIISQSGDISILDWIGEASSFHSCFPAHITSYQTLPLQPNAEHPLTISPASFPALRRLYRSLDKSPFPQFINRRLILPCITHRVTAVQVKGGDPSSPSYAYKIQASGLRPLEILLPDKLGDAAMEPSALQLIRPWHLKLLGPSGKLDATTEKQLLFTLRRPFSALLLIQLPHNEYKRIASSTPITAQLLDSVSILQSKIRTLTIV</sequence>
<organism evidence="2 3">
    <name type="scientific">Pisolithus tinctorius Marx 270</name>
    <dbReference type="NCBI Taxonomy" id="870435"/>
    <lineage>
        <taxon>Eukaryota</taxon>
        <taxon>Fungi</taxon>
        <taxon>Dikarya</taxon>
        <taxon>Basidiomycota</taxon>
        <taxon>Agaricomycotina</taxon>
        <taxon>Agaricomycetes</taxon>
        <taxon>Agaricomycetidae</taxon>
        <taxon>Boletales</taxon>
        <taxon>Sclerodermatineae</taxon>
        <taxon>Pisolithaceae</taxon>
        <taxon>Pisolithus</taxon>
    </lineage>
</organism>
<dbReference type="Gene3D" id="1.25.40.10">
    <property type="entry name" value="Tetratricopeptide repeat domain"/>
    <property type="match status" value="1"/>
</dbReference>
<dbReference type="AlphaFoldDB" id="A0A0C3PBM2"/>
<dbReference type="InterPro" id="IPR011990">
    <property type="entry name" value="TPR-like_helical_dom_sf"/>
</dbReference>
<dbReference type="InParanoid" id="A0A0C3PBM2"/>
<proteinExistence type="predicted"/>
<dbReference type="Proteomes" id="UP000054217">
    <property type="component" value="Unassembled WGS sequence"/>
</dbReference>
<protein>
    <recommendedName>
        <fullName evidence="1">Heterokaryon incompatibility domain-containing protein</fullName>
    </recommendedName>
</protein>
<evidence type="ECO:0000313" key="3">
    <source>
        <dbReference type="Proteomes" id="UP000054217"/>
    </source>
</evidence>
<dbReference type="HOGENOM" id="CLU_000288_138_6_1"/>
<dbReference type="Pfam" id="PF06985">
    <property type="entry name" value="HET"/>
    <property type="match status" value="1"/>
</dbReference>
<dbReference type="EMBL" id="KN831950">
    <property type="protein sequence ID" value="KIO11105.1"/>
    <property type="molecule type" value="Genomic_DNA"/>
</dbReference>
<gene>
    <name evidence="2" type="ORF">M404DRAFT_832879</name>
</gene>
<dbReference type="STRING" id="870435.A0A0C3PBM2"/>
<accession>A0A0C3PBM2</accession>
<reference evidence="3" key="2">
    <citation type="submission" date="2015-01" db="EMBL/GenBank/DDBJ databases">
        <title>Evolutionary Origins and Diversification of the Mycorrhizal Mutualists.</title>
        <authorList>
            <consortium name="DOE Joint Genome Institute"/>
            <consortium name="Mycorrhizal Genomics Consortium"/>
            <person name="Kohler A."/>
            <person name="Kuo A."/>
            <person name="Nagy L.G."/>
            <person name="Floudas D."/>
            <person name="Copeland A."/>
            <person name="Barry K.W."/>
            <person name="Cichocki N."/>
            <person name="Veneault-Fourrey C."/>
            <person name="LaButti K."/>
            <person name="Lindquist E.A."/>
            <person name="Lipzen A."/>
            <person name="Lundell T."/>
            <person name="Morin E."/>
            <person name="Murat C."/>
            <person name="Riley R."/>
            <person name="Ohm R."/>
            <person name="Sun H."/>
            <person name="Tunlid A."/>
            <person name="Henrissat B."/>
            <person name="Grigoriev I.V."/>
            <person name="Hibbett D.S."/>
            <person name="Martin F."/>
        </authorList>
    </citation>
    <scope>NUCLEOTIDE SEQUENCE [LARGE SCALE GENOMIC DNA]</scope>
    <source>
        <strain evidence="3">Marx 270</strain>
    </source>
</reference>
<reference evidence="2 3" key="1">
    <citation type="submission" date="2014-04" db="EMBL/GenBank/DDBJ databases">
        <authorList>
            <consortium name="DOE Joint Genome Institute"/>
            <person name="Kuo A."/>
            <person name="Kohler A."/>
            <person name="Costa M.D."/>
            <person name="Nagy L.G."/>
            <person name="Floudas D."/>
            <person name="Copeland A."/>
            <person name="Barry K.W."/>
            <person name="Cichocki N."/>
            <person name="Veneault-Fourrey C."/>
            <person name="LaButti K."/>
            <person name="Lindquist E.A."/>
            <person name="Lipzen A."/>
            <person name="Lundell T."/>
            <person name="Morin E."/>
            <person name="Murat C."/>
            <person name="Sun H."/>
            <person name="Tunlid A."/>
            <person name="Henrissat B."/>
            <person name="Grigoriev I.V."/>
            <person name="Hibbett D.S."/>
            <person name="Martin F."/>
            <person name="Nordberg H.P."/>
            <person name="Cantor M.N."/>
            <person name="Hua S.X."/>
        </authorList>
    </citation>
    <scope>NUCLEOTIDE SEQUENCE [LARGE SCALE GENOMIC DNA]</scope>
    <source>
        <strain evidence="2 3">Marx 270</strain>
    </source>
</reference>
<evidence type="ECO:0000313" key="2">
    <source>
        <dbReference type="EMBL" id="KIO11105.1"/>
    </source>
</evidence>
<feature type="domain" description="Heterokaryon incompatibility" evidence="1">
    <location>
        <begin position="295"/>
        <end position="383"/>
    </location>
</feature>
<evidence type="ECO:0000259" key="1">
    <source>
        <dbReference type="Pfam" id="PF06985"/>
    </source>
</evidence>
<dbReference type="SUPFAM" id="SSF48452">
    <property type="entry name" value="TPR-like"/>
    <property type="match status" value="1"/>
</dbReference>
<dbReference type="PANTHER" id="PTHR10622:SF10">
    <property type="entry name" value="HET DOMAIN-CONTAINING PROTEIN"/>
    <property type="match status" value="1"/>
</dbReference>
<keyword evidence="3" id="KW-1185">Reference proteome</keyword>
<dbReference type="OrthoDB" id="2679192at2759"/>
<dbReference type="InterPro" id="IPR010730">
    <property type="entry name" value="HET"/>
</dbReference>
<name>A0A0C3PBM2_PISTI</name>
<dbReference type="PANTHER" id="PTHR10622">
    <property type="entry name" value="HET DOMAIN-CONTAINING PROTEIN"/>
    <property type="match status" value="1"/>
</dbReference>